<dbReference type="AlphaFoldDB" id="A0A4Q5N562"/>
<dbReference type="CDD" id="cd16387">
    <property type="entry name" value="ParB_N_Srx"/>
    <property type="match status" value="1"/>
</dbReference>
<gene>
    <name evidence="2" type="ORF">EUA98_05765</name>
</gene>
<dbReference type="RefSeq" id="WP_130101729.1">
    <property type="nucleotide sequence ID" value="NZ_SDWW01000010.1"/>
</dbReference>
<reference evidence="2 3" key="1">
    <citation type="submission" date="2019-01" db="EMBL/GenBank/DDBJ databases">
        <title>Novel species of Cellulomonas.</title>
        <authorList>
            <person name="Liu Q."/>
            <person name="Xin Y.-H."/>
        </authorList>
    </citation>
    <scope>NUCLEOTIDE SEQUENCE [LARGE SCALE GENOMIC DNA]</scope>
    <source>
        <strain evidence="2 3">HLT2-17</strain>
    </source>
</reference>
<protein>
    <submittedName>
        <fullName evidence="2">DUF262 domain-containing protein</fullName>
    </submittedName>
</protein>
<evidence type="ECO:0000313" key="3">
    <source>
        <dbReference type="Proteomes" id="UP000293764"/>
    </source>
</evidence>
<dbReference type="Proteomes" id="UP000293764">
    <property type="component" value="Unassembled WGS sequence"/>
</dbReference>
<evidence type="ECO:0000313" key="2">
    <source>
        <dbReference type="EMBL" id="RYV51907.1"/>
    </source>
</evidence>
<proteinExistence type="predicted"/>
<comment type="caution">
    <text evidence="2">The sequence shown here is derived from an EMBL/GenBank/DDBJ whole genome shotgun (WGS) entry which is preliminary data.</text>
</comment>
<keyword evidence="3" id="KW-1185">Reference proteome</keyword>
<sequence length="605" mass="69057">MADKDAGTFDGLEVGKISGKFFVPRYQRGYRWTEIEVTRLLEDIRGSEGSTYYLQPIVVKPLGDNRWELIDGQQRLTTLALIVRYFKAYVPMAEVKYTIEYETRPLSAEFLLEPTKEKAGENIDFFHMFTAWQAIGAWLDRQDDASTSAFEIYSALSRRVKVIWYEAPETTDSIELFTRLNVGRIPLTDAELVKALLLSLSREVDGTDRALSVAAEWDAIERDLRNPELWAFLTARSDDEATHISLLLDTIADQLSDRLRARDGKDTGERKPLRGRDRSSFHTFETLRRAIVQPGVFACLLCDHDVKAGQGAAHLWDHVVDLHSLLTGWFEEREPFHKIGYLTACGLPFGSVLGLAVGATRRQFVESLDKTIASGRRVGLNLTLSALRDLAYGEDDAKIRRALLLMNVEAVRKLTNSTERFSFHTYAARSWSLEHIHAQNSEGLNTVEQWTEWLRQHRDALSGMPNLEAKEVEDLSDRIDETLAALTLEKFQELETELRAIYSSPDVDVTPEEHALSNLALLEKNDNSTLNNWVFEAKRQLVLGLDRKGSYIPICTRNVFLKYYTERRAQQLHFWGPQDRQAYMTAIERELTQYLLPETKVADAS</sequence>
<feature type="domain" description="GmrSD restriction endonucleases N-terminal" evidence="1">
    <location>
        <begin position="18"/>
        <end position="198"/>
    </location>
</feature>
<organism evidence="2 3">
    <name type="scientific">Pengzhenrongella frigida</name>
    <dbReference type="NCBI Taxonomy" id="1259133"/>
    <lineage>
        <taxon>Bacteria</taxon>
        <taxon>Bacillati</taxon>
        <taxon>Actinomycetota</taxon>
        <taxon>Actinomycetes</taxon>
        <taxon>Micrococcales</taxon>
        <taxon>Pengzhenrongella</taxon>
    </lineage>
</organism>
<name>A0A4Q5N562_9MICO</name>
<accession>A0A4Q5N562</accession>
<dbReference type="EMBL" id="SDWW01000010">
    <property type="protein sequence ID" value="RYV51907.1"/>
    <property type="molecule type" value="Genomic_DNA"/>
</dbReference>
<dbReference type="InterPro" id="IPR004919">
    <property type="entry name" value="GmrSD_N"/>
</dbReference>
<dbReference type="PANTHER" id="PTHR35149:SF2">
    <property type="entry name" value="DUF262 DOMAIN-CONTAINING PROTEIN"/>
    <property type="match status" value="1"/>
</dbReference>
<evidence type="ECO:0000259" key="1">
    <source>
        <dbReference type="Pfam" id="PF03235"/>
    </source>
</evidence>
<dbReference type="PANTHER" id="PTHR35149">
    <property type="entry name" value="SLL5132 PROTEIN"/>
    <property type="match status" value="1"/>
</dbReference>
<dbReference type="Pfam" id="PF03235">
    <property type="entry name" value="GmrSD_N"/>
    <property type="match status" value="1"/>
</dbReference>
<dbReference type="OrthoDB" id="9798761at2"/>